<protein>
    <submittedName>
        <fullName evidence="1">Uncharacterized protein</fullName>
    </submittedName>
</protein>
<gene>
    <name evidence="1" type="ORF">K0M31_006987</name>
</gene>
<sequence length="68" mass="7726">MATPRSPIRGKIIPPIEEAHIPQDLEASAINAVITQYFPPFDKENPKLWFHQAEAALRTSRITNDCLR</sequence>
<name>A0AA40FRF5_9HYME</name>
<comment type="caution">
    <text evidence="1">The sequence shown here is derived from an EMBL/GenBank/DDBJ whole genome shotgun (WGS) entry which is preliminary data.</text>
</comment>
<dbReference type="Proteomes" id="UP001177670">
    <property type="component" value="Unassembled WGS sequence"/>
</dbReference>
<organism evidence="1 2">
    <name type="scientific">Melipona bicolor</name>
    <dbReference type="NCBI Taxonomy" id="60889"/>
    <lineage>
        <taxon>Eukaryota</taxon>
        <taxon>Metazoa</taxon>
        <taxon>Ecdysozoa</taxon>
        <taxon>Arthropoda</taxon>
        <taxon>Hexapoda</taxon>
        <taxon>Insecta</taxon>
        <taxon>Pterygota</taxon>
        <taxon>Neoptera</taxon>
        <taxon>Endopterygota</taxon>
        <taxon>Hymenoptera</taxon>
        <taxon>Apocrita</taxon>
        <taxon>Aculeata</taxon>
        <taxon>Apoidea</taxon>
        <taxon>Anthophila</taxon>
        <taxon>Apidae</taxon>
        <taxon>Melipona</taxon>
    </lineage>
</organism>
<dbReference type="EMBL" id="JAHYIQ010000019">
    <property type="protein sequence ID" value="KAK1123959.1"/>
    <property type="molecule type" value="Genomic_DNA"/>
</dbReference>
<reference evidence="1" key="1">
    <citation type="submission" date="2021-10" db="EMBL/GenBank/DDBJ databases">
        <title>Melipona bicolor Genome sequencing and assembly.</title>
        <authorList>
            <person name="Araujo N.S."/>
            <person name="Arias M.C."/>
        </authorList>
    </citation>
    <scope>NUCLEOTIDE SEQUENCE</scope>
    <source>
        <strain evidence="1">USP_2M_L1-L4_2017</strain>
        <tissue evidence="1">Whole body</tissue>
    </source>
</reference>
<evidence type="ECO:0000313" key="1">
    <source>
        <dbReference type="EMBL" id="KAK1123959.1"/>
    </source>
</evidence>
<keyword evidence="2" id="KW-1185">Reference proteome</keyword>
<accession>A0AA40FRF5</accession>
<evidence type="ECO:0000313" key="2">
    <source>
        <dbReference type="Proteomes" id="UP001177670"/>
    </source>
</evidence>
<proteinExistence type="predicted"/>
<dbReference type="AlphaFoldDB" id="A0AA40FRF5"/>